<dbReference type="PANTHER" id="PTHR33619">
    <property type="entry name" value="POLYSACCHARIDE EXPORT PROTEIN GFCE-RELATED"/>
    <property type="match status" value="1"/>
</dbReference>
<proteinExistence type="predicted"/>
<name>A0A0W8FW23_9ZZZZ</name>
<feature type="domain" description="Polysaccharide export protein N-terminal" evidence="3">
    <location>
        <begin position="95"/>
        <end position="166"/>
    </location>
</feature>
<feature type="domain" description="Soluble ligand binding" evidence="4">
    <location>
        <begin position="388"/>
        <end position="435"/>
    </location>
</feature>
<keyword evidence="2" id="KW-0812">Transmembrane</keyword>
<gene>
    <name evidence="5" type="ORF">ASZ90_005071</name>
</gene>
<keyword evidence="2" id="KW-1133">Transmembrane helix</keyword>
<dbReference type="Gene3D" id="3.10.560.10">
    <property type="entry name" value="Outer membrane lipoprotein wza domain like"/>
    <property type="match status" value="4"/>
</dbReference>
<dbReference type="Pfam" id="PF10531">
    <property type="entry name" value="SLBB"/>
    <property type="match status" value="2"/>
</dbReference>
<protein>
    <submittedName>
        <fullName evidence="5">Polysaccharide export protein</fullName>
    </submittedName>
</protein>
<evidence type="ECO:0000259" key="3">
    <source>
        <dbReference type="Pfam" id="PF02563"/>
    </source>
</evidence>
<dbReference type="GO" id="GO:0015159">
    <property type="term" value="F:polysaccharide transmembrane transporter activity"/>
    <property type="evidence" value="ECO:0007669"/>
    <property type="project" value="InterPro"/>
</dbReference>
<sequence length="614" mass="69139">MKKIFLVLLLCTLFINTFVAQSDNQRDDTEKKGSGGLLGTYPMSDTKAIQSYYQNLFSSKSSQRMSDLFPSYDVDKEKLIEKLREAIPLQGPVDPSKYLVGPGDIFDITIVGNLPNSLIVQVSPEGSLVIPTIGVINIKGMTLSEAKIEVEKVLKQQFKNANINTTLISPRIFSVSVAGIVNNPGNFYASSVQRVDEVIYLANLKTNLAISEISQLQNQERELLNRSGIIQYFRNEELTEKELKMSLRNIQLTRLNGETLIVDLVRFYATGDVKYNPFLQDGDRIFIPNESLEGNSITISGEVRLEGQYEYSEHDSLSSVLSICQGPTNLADLEKVNLYRTNFSTGEITRIVINFQNILNKSDNDIPLQPGDRIVFRKKYPRETALSVTIKGEVLSPGVYPIERNNTTIKDIIKEAGGFTNYASLSEASIIRFGEEIDKANENPDYMRLAEMRLGNMNQRMREYFNYEYAIKRGIVAVDFVDLFVNDNENFNITLQDGDVIIIPEQRNSIYIFGQVARNGYYSYLPDADFNYYINLAGGYGEMAQSGDARIIKAGTKNWLEPGDTSIEPGDAIYIPREMDFEDKTFKYWFTWFSEVVAVVAGIATVILVAQSAK</sequence>
<evidence type="ECO:0000256" key="2">
    <source>
        <dbReference type="SAM" id="Phobius"/>
    </source>
</evidence>
<dbReference type="Pfam" id="PF02563">
    <property type="entry name" value="Poly_export"/>
    <property type="match status" value="1"/>
</dbReference>
<comment type="caution">
    <text evidence="5">The sequence shown here is derived from an EMBL/GenBank/DDBJ whole genome shotgun (WGS) entry which is preliminary data.</text>
</comment>
<evidence type="ECO:0000259" key="4">
    <source>
        <dbReference type="Pfam" id="PF10531"/>
    </source>
</evidence>
<dbReference type="InterPro" id="IPR049712">
    <property type="entry name" value="Poly_export"/>
</dbReference>
<dbReference type="InterPro" id="IPR019554">
    <property type="entry name" value="Soluble_ligand-bd"/>
</dbReference>
<feature type="transmembrane region" description="Helical" evidence="2">
    <location>
        <begin position="589"/>
        <end position="610"/>
    </location>
</feature>
<accession>A0A0W8FW23</accession>
<dbReference type="AlphaFoldDB" id="A0A0W8FW23"/>
<feature type="domain" description="Soluble ligand binding" evidence="4">
    <location>
        <begin position="297"/>
        <end position="341"/>
    </location>
</feature>
<keyword evidence="1" id="KW-0732">Signal</keyword>
<dbReference type="EMBL" id="LNQE01000769">
    <property type="protein sequence ID" value="KUG25109.1"/>
    <property type="molecule type" value="Genomic_DNA"/>
</dbReference>
<evidence type="ECO:0000313" key="5">
    <source>
        <dbReference type="EMBL" id="KUG25109.1"/>
    </source>
</evidence>
<dbReference type="InterPro" id="IPR003715">
    <property type="entry name" value="Poly_export_N"/>
</dbReference>
<dbReference type="PANTHER" id="PTHR33619:SF3">
    <property type="entry name" value="POLYSACCHARIDE EXPORT PROTEIN GFCE-RELATED"/>
    <property type="match status" value="1"/>
</dbReference>
<reference evidence="5" key="1">
    <citation type="journal article" date="2015" name="Proc. Natl. Acad. Sci. U.S.A.">
        <title>Networks of energetic and metabolic interactions define dynamics in microbial communities.</title>
        <authorList>
            <person name="Embree M."/>
            <person name="Liu J.K."/>
            <person name="Al-Bassam M.M."/>
            <person name="Zengler K."/>
        </authorList>
    </citation>
    <scope>NUCLEOTIDE SEQUENCE</scope>
</reference>
<keyword evidence="2" id="KW-0472">Membrane</keyword>
<evidence type="ECO:0000256" key="1">
    <source>
        <dbReference type="ARBA" id="ARBA00022729"/>
    </source>
</evidence>
<organism evidence="5">
    <name type="scientific">hydrocarbon metagenome</name>
    <dbReference type="NCBI Taxonomy" id="938273"/>
    <lineage>
        <taxon>unclassified sequences</taxon>
        <taxon>metagenomes</taxon>
        <taxon>ecological metagenomes</taxon>
    </lineage>
</organism>